<comment type="caution">
    <text evidence="1">The sequence shown here is derived from an EMBL/GenBank/DDBJ whole genome shotgun (WGS) entry which is preliminary data.</text>
</comment>
<evidence type="ECO:0000313" key="2">
    <source>
        <dbReference type="Proteomes" id="UP000035618"/>
    </source>
</evidence>
<sequence>MFQQLLTLFLVTGDTVLAYLSMFSKKLKGEFEALNLHVHTSHTLSDKSRPSNNPS</sequence>
<dbReference type="EMBL" id="JHAJ01000112">
    <property type="protein sequence ID" value="KLA45132.1"/>
    <property type="molecule type" value="Genomic_DNA"/>
</dbReference>
<accession>A0A0G8G589</accession>
<name>A0A0G8G589_9LACO</name>
<evidence type="ECO:0000313" key="1">
    <source>
        <dbReference type="EMBL" id="KLA45132.1"/>
    </source>
</evidence>
<dbReference type="Proteomes" id="UP000035618">
    <property type="component" value="Unassembled WGS sequence"/>
</dbReference>
<reference evidence="1 2" key="1">
    <citation type="journal article" date="2015" name="BMC Microbiol.">
        <title>Lactobacillus ruminis strains cluster according to their mammalian gut source.</title>
        <authorList>
            <person name="O' Donnell M.M."/>
            <person name="Harris H.M."/>
            <person name="Lynch D.B."/>
            <person name="Ross R.P."/>
            <person name="O'Toole P.W."/>
        </authorList>
    </citation>
    <scope>NUCLEOTIDE SEQUENCE [LARGE SCALE GENOMIC DNA]</scope>
    <source>
        <strain evidence="1 2">ATCC 27780</strain>
    </source>
</reference>
<organism evidence="1 2">
    <name type="scientific">Ligilactobacillus ruminis</name>
    <dbReference type="NCBI Taxonomy" id="1623"/>
    <lineage>
        <taxon>Bacteria</taxon>
        <taxon>Bacillati</taxon>
        <taxon>Bacillota</taxon>
        <taxon>Bacilli</taxon>
        <taxon>Lactobacillales</taxon>
        <taxon>Lactobacillaceae</taxon>
        <taxon>Ligilactobacillus</taxon>
    </lineage>
</organism>
<proteinExistence type="predicted"/>
<dbReference type="AlphaFoldDB" id="A0A0G8G589"/>
<protein>
    <submittedName>
        <fullName evidence="1">Uncharacterized protein</fullName>
    </submittedName>
</protein>
<gene>
    <name evidence="1" type="ORF">LRB_1849</name>
</gene>